<dbReference type="GO" id="GO:0006422">
    <property type="term" value="P:aspartyl-tRNA aminoacylation"/>
    <property type="evidence" value="ECO:0007669"/>
    <property type="project" value="UniProtKB-UniRule"/>
</dbReference>
<dbReference type="PANTHER" id="PTHR43450:SF1">
    <property type="entry name" value="ASPARTATE--TRNA LIGASE, CYTOPLASMIC"/>
    <property type="match status" value="1"/>
</dbReference>
<dbReference type="InterPro" id="IPR012340">
    <property type="entry name" value="NA-bd_OB-fold"/>
</dbReference>
<accession>A0A2T2WX84</accession>
<dbReference type="GO" id="GO:0140096">
    <property type="term" value="F:catalytic activity, acting on a protein"/>
    <property type="evidence" value="ECO:0007669"/>
    <property type="project" value="UniProtKB-ARBA"/>
</dbReference>
<keyword evidence="8 9" id="KW-0030">Aminoacyl-tRNA synthetase</keyword>
<evidence type="ECO:0000256" key="9">
    <source>
        <dbReference type="HAMAP-Rule" id="MF_02075"/>
    </source>
</evidence>
<dbReference type="GO" id="GO:0005524">
    <property type="term" value="F:ATP binding"/>
    <property type="evidence" value="ECO:0007669"/>
    <property type="project" value="UniProtKB-UniRule"/>
</dbReference>
<evidence type="ECO:0000256" key="6">
    <source>
        <dbReference type="ARBA" id="ARBA00022840"/>
    </source>
</evidence>
<comment type="caution">
    <text evidence="11">The sequence shown here is derived from an EMBL/GenBank/DDBJ whole genome shotgun (WGS) entry which is preliminary data.</text>
</comment>
<dbReference type="NCBIfam" id="NF003483">
    <property type="entry name" value="PRK05159.1"/>
    <property type="match status" value="1"/>
</dbReference>
<feature type="binding site" evidence="9">
    <location>
        <begin position="402"/>
        <end position="405"/>
    </location>
    <ligand>
        <name>ATP</name>
        <dbReference type="ChEBI" id="CHEBI:30616"/>
    </ligand>
</feature>
<evidence type="ECO:0000256" key="4">
    <source>
        <dbReference type="ARBA" id="ARBA00022598"/>
    </source>
</evidence>
<dbReference type="Pfam" id="PF00152">
    <property type="entry name" value="tRNA-synt_2"/>
    <property type="match status" value="1"/>
</dbReference>
<evidence type="ECO:0000256" key="5">
    <source>
        <dbReference type="ARBA" id="ARBA00022741"/>
    </source>
</evidence>
<evidence type="ECO:0000313" key="12">
    <source>
        <dbReference type="Proteomes" id="UP000242705"/>
    </source>
</evidence>
<feature type="site" description="Important for tRNA non-discrimination" evidence="9">
    <location>
        <position position="83"/>
    </location>
</feature>
<sequence>MSLSSIDAIFPLRIADISHHSGQIIETAGYIHHIRHLGGVTFVLLRDATGIVQIVTREPLSSPLKPETTVLVRAQVHQESRAPGGFELIRPRFTILSEPQMARPYDLTHPLEDTRLKFRLDFAPFMLRHPHWRKVFQMASQSVQAFRHALINARFVEIHTPKIVGTATESGAAVFPVQYYGKEAFLAQSPQFYKQILCGVFDRVYEVGPVFRAEPHDTVRHLSQYTSLDAEMAYIRDHHDVMRVLTIVIQEMVEAVSPHLDSSQRPWLPGEIPVISFREALSRLSQAFSCDLSHEKDLAPQHEGWLGRWALETFHSDFLYVEGYPLSKRPFYTHPNSDDPETSRSFDLLFRGQELVTGGQRLHRYDDYVSALTARHLNHARFDSYLMAFRYGMPPHGGFAIGLERFIARLLGIANIRDASLFPRDMTRLTP</sequence>
<dbReference type="PANTHER" id="PTHR43450">
    <property type="entry name" value="ASPARTYL-TRNA SYNTHETASE"/>
    <property type="match status" value="1"/>
</dbReference>
<feature type="binding site" evidence="9">
    <location>
        <position position="212"/>
    </location>
    <ligand>
        <name>L-aspartate</name>
        <dbReference type="ChEBI" id="CHEBI:29991"/>
    </ligand>
</feature>
<dbReference type="SUPFAM" id="SSF50249">
    <property type="entry name" value="Nucleic acid-binding proteins"/>
    <property type="match status" value="1"/>
</dbReference>
<dbReference type="GO" id="GO:0003723">
    <property type="term" value="F:RNA binding"/>
    <property type="evidence" value="ECO:0007669"/>
    <property type="project" value="TreeGrafter"/>
</dbReference>
<evidence type="ECO:0000256" key="3">
    <source>
        <dbReference type="ARBA" id="ARBA00022490"/>
    </source>
</evidence>
<evidence type="ECO:0000313" key="11">
    <source>
        <dbReference type="EMBL" id="PSR26849.1"/>
    </source>
</evidence>
<dbReference type="GO" id="GO:0005829">
    <property type="term" value="C:cytosol"/>
    <property type="evidence" value="ECO:0007669"/>
    <property type="project" value="TreeGrafter"/>
</dbReference>
<dbReference type="AlphaFoldDB" id="A0A2T2WX84"/>
<dbReference type="PRINTS" id="PR01042">
    <property type="entry name" value="TRNASYNTHASP"/>
</dbReference>
<keyword evidence="4 9" id="KW-0436">Ligase</keyword>
<feature type="binding site" evidence="9">
    <location>
        <position position="361"/>
    </location>
    <ligand>
        <name>L-aspartate</name>
        <dbReference type="ChEBI" id="CHEBI:29991"/>
    </ligand>
</feature>
<organism evidence="11 12">
    <name type="scientific">Sulfobacillus thermosulfidooxidans</name>
    <dbReference type="NCBI Taxonomy" id="28034"/>
    <lineage>
        <taxon>Bacteria</taxon>
        <taxon>Bacillati</taxon>
        <taxon>Bacillota</taxon>
        <taxon>Clostridia</taxon>
        <taxon>Eubacteriales</taxon>
        <taxon>Clostridiales Family XVII. Incertae Sedis</taxon>
        <taxon>Sulfobacillus</taxon>
    </lineage>
</organism>
<dbReference type="EMBL" id="PXYX01000018">
    <property type="protein sequence ID" value="PSR26849.1"/>
    <property type="molecule type" value="Genomic_DNA"/>
</dbReference>
<dbReference type="HAMAP" id="MF_02075">
    <property type="entry name" value="Asp_tRNA_synth_type2"/>
    <property type="match status" value="1"/>
</dbReference>
<comment type="subunit">
    <text evidence="9">Homodimer.</text>
</comment>
<dbReference type="Gene3D" id="3.30.930.10">
    <property type="entry name" value="Bira Bifunctional Protein, Domain 2"/>
    <property type="match status" value="1"/>
</dbReference>
<evidence type="ECO:0000256" key="7">
    <source>
        <dbReference type="ARBA" id="ARBA00022917"/>
    </source>
</evidence>
<feature type="binding site" evidence="9">
    <location>
        <position position="357"/>
    </location>
    <ligand>
        <name>L-aspartate</name>
        <dbReference type="ChEBI" id="CHEBI:29991"/>
    </ligand>
</feature>
<comment type="function">
    <text evidence="9">Aspartyl-tRNA synthetase with relaxed tRNA specificity since it is able to aspartylate not only its cognate tRNA(Asp) but also tRNA(Asn). Reaction proceeds in two steps: L-aspartate is first activated by ATP to form Asp-AMP and then transferred to the acceptor end of tRNA(Asp/Asn).</text>
</comment>
<dbReference type="InterPro" id="IPR004365">
    <property type="entry name" value="NA-bd_OB_tRNA"/>
</dbReference>
<evidence type="ECO:0000256" key="2">
    <source>
        <dbReference type="ARBA" id="ARBA00005312"/>
    </source>
</evidence>
<evidence type="ECO:0000256" key="8">
    <source>
        <dbReference type="ARBA" id="ARBA00023146"/>
    </source>
</evidence>
<dbReference type="InterPro" id="IPR004523">
    <property type="entry name" value="Asp-tRNA_synthase_2"/>
</dbReference>
<reference evidence="11 12" key="1">
    <citation type="journal article" date="2014" name="BMC Genomics">
        <title>Comparison of environmental and isolate Sulfobacillus genomes reveals diverse carbon, sulfur, nitrogen, and hydrogen metabolisms.</title>
        <authorList>
            <person name="Justice N.B."/>
            <person name="Norman A."/>
            <person name="Brown C.T."/>
            <person name="Singh A."/>
            <person name="Thomas B.C."/>
            <person name="Banfield J.F."/>
        </authorList>
    </citation>
    <scope>NUCLEOTIDE SEQUENCE [LARGE SCALE GENOMIC DNA]</scope>
    <source>
        <strain evidence="11">AMDSBA5</strain>
    </source>
</reference>
<dbReference type="PROSITE" id="PS50862">
    <property type="entry name" value="AA_TRNA_LIGASE_II"/>
    <property type="match status" value="1"/>
</dbReference>
<dbReference type="InterPro" id="IPR045864">
    <property type="entry name" value="aa-tRNA-synth_II/BPL/LPL"/>
</dbReference>
<keyword evidence="6 9" id="KW-0067">ATP-binding</keyword>
<comment type="subcellular location">
    <subcellularLocation>
        <location evidence="1 9">Cytoplasm</location>
    </subcellularLocation>
</comment>
<keyword evidence="3 9" id="KW-0963">Cytoplasm</keyword>
<dbReference type="InterPro" id="IPR004364">
    <property type="entry name" value="Aa-tRNA-synt_II"/>
</dbReference>
<dbReference type="InterPro" id="IPR006195">
    <property type="entry name" value="aa-tRNA-synth_II"/>
</dbReference>
<keyword evidence="7 9" id="KW-0648">Protein biosynthesis</keyword>
<feature type="binding site" evidence="9">
    <location>
        <position position="354"/>
    </location>
    <ligand>
        <name>ATP</name>
        <dbReference type="ChEBI" id="CHEBI:30616"/>
    </ligand>
</feature>
<dbReference type="GO" id="GO:0004815">
    <property type="term" value="F:aspartate-tRNA ligase activity"/>
    <property type="evidence" value="ECO:0007669"/>
    <property type="project" value="UniProtKB-UniRule"/>
</dbReference>
<gene>
    <name evidence="9" type="primary">aspS</name>
    <name evidence="11" type="ORF">C7B47_09665</name>
</gene>
<dbReference type="GO" id="GO:0050560">
    <property type="term" value="F:aspartate-tRNA(Asn) ligase activity"/>
    <property type="evidence" value="ECO:0007669"/>
    <property type="project" value="UniProtKB-EC"/>
</dbReference>
<dbReference type="Pfam" id="PF01336">
    <property type="entry name" value="tRNA_anti-codon"/>
    <property type="match status" value="1"/>
</dbReference>
<dbReference type="GO" id="GO:0016740">
    <property type="term" value="F:transferase activity"/>
    <property type="evidence" value="ECO:0007669"/>
    <property type="project" value="UniProtKB-ARBA"/>
</dbReference>
<dbReference type="Proteomes" id="UP000242705">
    <property type="component" value="Unassembled WGS sequence"/>
</dbReference>
<dbReference type="SUPFAM" id="SSF55681">
    <property type="entry name" value="Class II aaRS and biotin synthetases"/>
    <property type="match status" value="1"/>
</dbReference>
<comment type="catalytic activity">
    <reaction evidence="9">
        <text>tRNA(Asx) + L-aspartate + ATP = L-aspartyl-tRNA(Asx) + AMP + diphosphate</text>
        <dbReference type="Rhea" id="RHEA:18349"/>
        <dbReference type="Rhea" id="RHEA-COMP:9710"/>
        <dbReference type="Rhea" id="RHEA-COMP:9711"/>
        <dbReference type="ChEBI" id="CHEBI:29991"/>
        <dbReference type="ChEBI" id="CHEBI:30616"/>
        <dbReference type="ChEBI" id="CHEBI:33019"/>
        <dbReference type="ChEBI" id="CHEBI:78442"/>
        <dbReference type="ChEBI" id="CHEBI:78516"/>
        <dbReference type="ChEBI" id="CHEBI:456215"/>
        <dbReference type="EC" id="6.1.1.23"/>
    </reaction>
</comment>
<proteinExistence type="inferred from homology"/>
<comment type="similarity">
    <text evidence="2 9">Belongs to the class-II aminoacyl-tRNA synthetase family. Type 2 subfamily.</text>
</comment>
<feature type="domain" description="Aminoacyl-transfer RNA synthetases class-II family profile" evidence="10">
    <location>
        <begin position="144"/>
        <end position="431"/>
    </location>
</feature>
<keyword evidence="5 9" id="KW-0547">Nucleotide-binding</keyword>
<dbReference type="Gene3D" id="2.40.50.140">
    <property type="entry name" value="Nucleic acid-binding proteins"/>
    <property type="match status" value="1"/>
</dbReference>
<feature type="binding site" evidence="9">
    <location>
        <begin position="212"/>
        <end position="214"/>
    </location>
    <ligand>
        <name>ATP</name>
        <dbReference type="ChEBI" id="CHEBI:30616"/>
    </ligand>
</feature>
<dbReference type="GO" id="GO:0017101">
    <property type="term" value="C:aminoacyl-tRNA synthetase multienzyme complex"/>
    <property type="evidence" value="ECO:0007669"/>
    <property type="project" value="TreeGrafter"/>
</dbReference>
<evidence type="ECO:0000259" key="10">
    <source>
        <dbReference type="PROSITE" id="PS50862"/>
    </source>
</evidence>
<feature type="binding site" evidence="9">
    <location>
        <position position="169"/>
    </location>
    <ligand>
        <name>L-aspartate</name>
        <dbReference type="ChEBI" id="CHEBI:29991"/>
    </ligand>
</feature>
<dbReference type="EC" id="6.1.1.23" evidence="9"/>
<feature type="region of interest" description="Aspartate" evidence="9">
    <location>
        <begin position="191"/>
        <end position="194"/>
    </location>
</feature>
<feature type="binding site" evidence="9">
    <location>
        <begin position="220"/>
        <end position="222"/>
    </location>
    <ligand>
        <name>ATP</name>
        <dbReference type="ChEBI" id="CHEBI:30616"/>
    </ligand>
</feature>
<dbReference type="InterPro" id="IPR002312">
    <property type="entry name" value="Asp/Asn-tRNA-synth_IIb"/>
</dbReference>
<protein>
    <recommendedName>
        <fullName evidence="9">Aspartate--tRNA(Asp/Asn) ligase</fullName>
        <ecNumber evidence="9">6.1.1.23</ecNumber>
    </recommendedName>
    <alternativeName>
        <fullName evidence="9">Aspartyl-tRNA synthetase</fullName>
        <shortName evidence="9">AspRS</shortName>
    </alternativeName>
    <alternativeName>
        <fullName evidence="9">Non-discriminating aspartyl-tRNA synthetase</fullName>
        <shortName evidence="9">ND-AspRS</shortName>
    </alternativeName>
</protein>
<name>A0A2T2WX84_SULTH</name>
<evidence type="ECO:0000256" key="1">
    <source>
        <dbReference type="ARBA" id="ARBA00004496"/>
    </source>
</evidence>